<dbReference type="InterPro" id="IPR036282">
    <property type="entry name" value="Glutathione-S-Trfase_C_sf"/>
</dbReference>
<proteinExistence type="inferred from homology"/>
<dbReference type="CDD" id="cd03185">
    <property type="entry name" value="GST_C_Tau"/>
    <property type="match status" value="1"/>
</dbReference>
<reference evidence="7" key="1">
    <citation type="submission" date="2024-03" db="EMBL/GenBank/DDBJ databases">
        <title>WGS assembly of Saponaria officinalis var. Norfolk2.</title>
        <authorList>
            <person name="Jenkins J."/>
            <person name="Shu S."/>
            <person name="Grimwood J."/>
            <person name="Barry K."/>
            <person name="Goodstein D."/>
            <person name="Schmutz J."/>
            <person name="Leebens-Mack J."/>
            <person name="Osbourn A."/>
        </authorList>
    </citation>
    <scope>NUCLEOTIDE SEQUENCE [LARGE SCALE GENOMIC DNA]</scope>
    <source>
        <strain evidence="7">JIC</strain>
    </source>
</reference>
<dbReference type="Gene3D" id="1.20.1050.10">
    <property type="match status" value="1"/>
</dbReference>
<organism evidence="7 8">
    <name type="scientific">Saponaria officinalis</name>
    <name type="common">Common soapwort</name>
    <name type="synonym">Lychnis saponaria</name>
    <dbReference type="NCBI Taxonomy" id="3572"/>
    <lineage>
        <taxon>Eukaryota</taxon>
        <taxon>Viridiplantae</taxon>
        <taxon>Streptophyta</taxon>
        <taxon>Embryophyta</taxon>
        <taxon>Tracheophyta</taxon>
        <taxon>Spermatophyta</taxon>
        <taxon>Magnoliopsida</taxon>
        <taxon>eudicotyledons</taxon>
        <taxon>Gunneridae</taxon>
        <taxon>Pentapetalae</taxon>
        <taxon>Caryophyllales</taxon>
        <taxon>Caryophyllaceae</taxon>
        <taxon>Caryophylleae</taxon>
        <taxon>Saponaria</taxon>
    </lineage>
</organism>
<dbReference type="EMBL" id="JBDFQZ010000006">
    <property type="protein sequence ID" value="KAK9716561.1"/>
    <property type="molecule type" value="Genomic_DNA"/>
</dbReference>
<protein>
    <recommendedName>
        <fullName evidence="1">glutathione transferase</fullName>
        <ecNumber evidence="1">2.5.1.18</ecNumber>
    </recommendedName>
</protein>
<sequence length="221" mass="25777">MGSEVILLDFWVSSYGMRVRIALGEKGVKYEYREEDITNKSELLLKMNPVHLKIPVLLHNNKPLCESLIIVQYIDEVWNDKNPLLPSDPYLRSQARFWGDFIDNKIYGSSGKIWKTKTVEEKEEGKKEFIENLKVLEQQLGDKTYFGGDKFGYVDIALIPFTSWFYTFESIANFKVEDSCPKIVAWAKRCRLREIVANVLPDENKVYEFLVEYRKTALGIE</sequence>
<dbReference type="EC" id="2.5.1.18" evidence="1"/>
<dbReference type="InterPro" id="IPR045074">
    <property type="entry name" value="GST_C_Tau"/>
</dbReference>
<dbReference type="PROSITE" id="PS50404">
    <property type="entry name" value="GST_NTER"/>
    <property type="match status" value="1"/>
</dbReference>
<dbReference type="FunFam" id="1.20.1050.10:FF:000018">
    <property type="entry name" value="Glutathione S-transferase U20"/>
    <property type="match status" value="1"/>
</dbReference>
<comment type="catalytic activity">
    <reaction evidence="3">
        <text>RX + glutathione = an S-substituted glutathione + a halide anion + H(+)</text>
        <dbReference type="Rhea" id="RHEA:16437"/>
        <dbReference type="ChEBI" id="CHEBI:15378"/>
        <dbReference type="ChEBI" id="CHEBI:16042"/>
        <dbReference type="ChEBI" id="CHEBI:17792"/>
        <dbReference type="ChEBI" id="CHEBI:57925"/>
        <dbReference type="ChEBI" id="CHEBI:90779"/>
        <dbReference type="EC" id="2.5.1.18"/>
    </reaction>
</comment>
<dbReference type="FunFam" id="3.40.30.10:FF:000014">
    <property type="entry name" value="Tau class glutathione S-transferase"/>
    <property type="match status" value="1"/>
</dbReference>
<dbReference type="PROSITE" id="PS50405">
    <property type="entry name" value="GST_CTER"/>
    <property type="match status" value="1"/>
</dbReference>
<evidence type="ECO:0000256" key="2">
    <source>
        <dbReference type="ARBA" id="ARBA00022679"/>
    </source>
</evidence>
<dbReference type="SFLD" id="SFLDG00358">
    <property type="entry name" value="Main_(cytGST)"/>
    <property type="match status" value="1"/>
</dbReference>
<dbReference type="Pfam" id="PF00043">
    <property type="entry name" value="GST_C"/>
    <property type="match status" value="1"/>
</dbReference>
<name>A0AAW1KET1_SAPOF</name>
<keyword evidence="8" id="KW-1185">Reference proteome</keyword>
<dbReference type="InterPro" id="IPR004045">
    <property type="entry name" value="Glutathione_S-Trfase_N"/>
</dbReference>
<dbReference type="PANTHER" id="PTHR11260">
    <property type="entry name" value="GLUTATHIONE S-TRANSFERASE, GST, SUPERFAMILY, GST DOMAIN CONTAINING"/>
    <property type="match status" value="1"/>
</dbReference>
<dbReference type="AlphaFoldDB" id="A0AAW1KET1"/>
<dbReference type="InterPro" id="IPR045073">
    <property type="entry name" value="Omega/Tau-like"/>
</dbReference>
<evidence type="ECO:0000259" key="5">
    <source>
        <dbReference type="PROSITE" id="PS50404"/>
    </source>
</evidence>
<evidence type="ECO:0000313" key="8">
    <source>
        <dbReference type="Proteomes" id="UP001443914"/>
    </source>
</evidence>
<dbReference type="InterPro" id="IPR004046">
    <property type="entry name" value="GST_C"/>
</dbReference>
<dbReference type="InterPro" id="IPR010987">
    <property type="entry name" value="Glutathione-S-Trfase_C-like"/>
</dbReference>
<gene>
    <name evidence="7" type="ORF">RND81_06G242000</name>
</gene>
<dbReference type="InterPro" id="IPR036249">
    <property type="entry name" value="Thioredoxin-like_sf"/>
</dbReference>
<evidence type="ECO:0000256" key="4">
    <source>
        <dbReference type="RuleBase" id="RU003494"/>
    </source>
</evidence>
<dbReference type="GO" id="GO:0005737">
    <property type="term" value="C:cytoplasm"/>
    <property type="evidence" value="ECO:0007669"/>
    <property type="project" value="TreeGrafter"/>
</dbReference>
<dbReference type="GO" id="GO:0004364">
    <property type="term" value="F:glutathione transferase activity"/>
    <property type="evidence" value="ECO:0007669"/>
    <property type="project" value="UniProtKB-EC"/>
</dbReference>
<evidence type="ECO:0000256" key="1">
    <source>
        <dbReference type="ARBA" id="ARBA00012452"/>
    </source>
</evidence>
<keyword evidence="2" id="KW-0808">Transferase</keyword>
<evidence type="ECO:0000256" key="3">
    <source>
        <dbReference type="ARBA" id="ARBA00047960"/>
    </source>
</evidence>
<dbReference type="SUPFAM" id="SSF47616">
    <property type="entry name" value="GST C-terminal domain-like"/>
    <property type="match status" value="1"/>
</dbReference>
<dbReference type="CDD" id="cd03058">
    <property type="entry name" value="GST_N_Tau"/>
    <property type="match status" value="1"/>
</dbReference>
<evidence type="ECO:0000259" key="6">
    <source>
        <dbReference type="PROSITE" id="PS50405"/>
    </source>
</evidence>
<accession>A0AAW1KET1</accession>
<dbReference type="InterPro" id="IPR040079">
    <property type="entry name" value="Glutathione_S-Trfase"/>
</dbReference>
<dbReference type="SFLD" id="SFLDS00019">
    <property type="entry name" value="Glutathione_Transferase_(cytos"/>
    <property type="match status" value="1"/>
</dbReference>
<dbReference type="SUPFAM" id="SSF52833">
    <property type="entry name" value="Thioredoxin-like"/>
    <property type="match status" value="1"/>
</dbReference>
<dbReference type="SFLD" id="SFLDG01152">
    <property type="entry name" value="Main.3:_Omega-_and_Tau-like"/>
    <property type="match status" value="1"/>
</dbReference>
<comment type="caution">
    <text evidence="7">The sequence shown here is derived from an EMBL/GenBank/DDBJ whole genome shotgun (WGS) entry which is preliminary data.</text>
</comment>
<dbReference type="PANTHER" id="PTHR11260:SF773">
    <property type="entry name" value="GLUTATHIONE S-TRANSFERASE U26"/>
    <property type="match status" value="1"/>
</dbReference>
<feature type="domain" description="GST C-terminal" evidence="6">
    <location>
        <begin position="88"/>
        <end position="209"/>
    </location>
</feature>
<dbReference type="Proteomes" id="UP001443914">
    <property type="component" value="Unassembled WGS sequence"/>
</dbReference>
<dbReference type="GO" id="GO:0006749">
    <property type="term" value="P:glutathione metabolic process"/>
    <property type="evidence" value="ECO:0007669"/>
    <property type="project" value="InterPro"/>
</dbReference>
<evidence type="ECO:0000313" key="7">
    <source>
        <dbReference type="EMBL" id="KAK9716561.1"/>
    </source>
</evidence>
<dbReference type="Gene3D" id="3.40.30.10">
    <property type="entry name" value="Glutaredoxin"/>
    <property type="match status" value="1"/>
</dbReference>
<comment type="similarity">
    <text evidence="4">Belongs to the GST superfamily.</text>
</comment>
<dbReference type="Pfam" id="PF02798">
    <property type="entry name" value="GST_N"/>
    <property type="match status" value="1"/>
</dbReference>
<feature type="domain" description="GST N-terminal" evidence="5">
    <location>
        <begin position="3"/>
        <end position="82"/>
    </location>
</feature>